<dbReference type="InterPro" id="IPR038664">
    <property type="entry name" value="Gar1/Naf1_Cbf5-bd_sf"/>
</dbReference>
<keyword evidence="6 7" id="KW-0539">Nucleus</keyword>
<evidence type="ECO:0000256" key="3">
    <source>
        <dbReference type="ARBA" id="ARBA00022552"/>
    </source>
</evidence>
<evidence type="ECO:0000256" key="7">
    <source>
        <dbReference type="RuleBase" id="RU364004"/>
    </source>
</evidence>
<keyword evidence="3 7" id="KW-0698">rRNA processing</keyword>
<dbReference type="InterPro" id="IPR040309">
    <property type="entry name" value="Naf1"/>
</dbReference>
<evidence type="ECO:0000256" key="5">
    <source>
        <dbReference type="ARBA" id="ARBA00022884"/>
    </source>
</evidence>
<dbReference type="GO" id="GO:0001522">
    <property type="term" value="P:pseudouridine synthesis"/>
    <property type="evidence" value="ECO:0007669"/>
    <property type="project" value="InterPro"/>
</dbReference>
<keyword evidence="5 7" id="KW-0694">RNA-binding</keyword>
<feature type="compositionally biased region" description="Acidic residues" evidence="8">
    <location>
        <begin position="101"/>
        <end position="113"/>
    </location>
</feature>
<dbReference type="SUPFAM" id="SSF50447">
    <property type="entry name" value="Translation proteins"/>
    <property type="match status" value="1"/>
</dbReference>
<comment type="function">
    <text evidence="7">Required for ribosome biogenesis. Part of a complex which catalyzes pseudouridylation of rRNA. This involves the isomerization of uridine such that the ribose is subsequently attached to C5, instead of the normal N1. Pseudouridine ("psi") residues may serve to stabilize the conformation of rRNAs.</text>
</comment>
<dbReference type="OrthoDB" id="21550at2759"/>
<reference evidence="9 10" key="1">
    <citation type="journal article" date="2015" name="Genome Biol.">
        <title>Comparative genomics of Steinernema reveals deeply conserved gene regulatory networks.</title>
        <authorList>
            <person name="Dillman A.R."/>
            <person name="Macchietto M."/>
            <person name="Porter C.F."/>
            <person name="Rogers A."/>
            <person name="Williams B."/>
            <person name="Antoshechkin I."/>
            <person name="Lee M.M."/>
            <person name="Goodwin Z."/>
            <person name="Lu X."/>
            <person name="Lewis E.E."/>
            <person name="Goodrich-Blair H."/>
            <person name="Stock S.P."/>
            <person name="Adams B.J."/>
            <person name="Sternberg P.W."/>
            <person name="Mortazavi A."/>
        </authorList>
    </citation>
    <scope>NUCLEOTIDE SEQUENCE [LARGE SCALE GENOMIC DNA]</scope>
    <source>
        <strain evidence="9 10">ALL</strain>
    </source>
</reference>
<organism evidence="9 10">
    <name type="scientific">Steinernema carpocapsae</name>
    <name type="common">Entomopathogenic nematode</name>
    <dbReference type="NCBI Taxonomy" id="34508"/>
    <lineage>
        <taxon>Eukaryota</taxon>
        <taxon>Metazoa</taxon>
        <taxon>Ecdysozoa</taxon>
        <taxon>Nematoda</taxon>
        <taxon>Chromadorea</taxon>
        <taxon>Rhabditida</taxon>
        <taxon>Tylenchina</taxon>
        <taxon>Panagrolaimomorpha</taxon>
        <taxon>Strongyloidoidea</taxon>
        <taxon>Steinernematidae</taxon>
        <taxon>Steinernema</taxon>
    </lineage>
</organism>
<comment type="similarity">
    <text evidence="1">Belongs to the NAF1 family.</text>
</comment>
<dbReference type="Gene3D" id="2.40.10.230">
    <property type="entry name" value="Probable tRNA pseudouridine synthase domain"/>
    <property type="match status" value="1"/>
</dbReference>
<dbReference type="EMBL" id="AZBU02000011">
    <property type="protein sequence ID" value="TKR61889.1"/>
    <property type="molecule type" value="Genomic_DNA"/>
</dbReference>
<dbReference type="InterPro" id="IPR009000">
    <property type="entry name" value="Transl_B-barrel_sf"/>
</dbReference>
<gene>
    <name evidence="9" type="ORF">L596_028940</name>
</gene>
<dbReference type="GO" id="GO:0003723">
    <property type="term" value="F:RNA binding"/>
    <property type="evidence" value="ECO:0007669"/>
    <property type="project" value="UniProtKB-KW"/>
</dbReference>
<feature type="compositionally biased region" description="Low complexity" evidence="8">
    <location>
        <begin position="270"/>
        <end position="284"/>
    </location>
</feature>
<evidence type="ECO:0000256" key="8">
    <source>
        <dbReference type="SAM" id="MobiDB-lite"/>
    </source>
</evidence>
<comment type="subcellular location">
    <subcellularLocation>
        <location evidence="7">Nucleus</location>
        <location evidence="7">Nucleolus</location>
    </subcellularLocation>
</comment>
<keyword evidence="4" id="KW-0597">Phosphoprotein</keyword>
<dbReference type="PANTHER" id="PTHR31633:SF1">
    <property type="entry name" value="H_ACA RIBONUCLEOPROTEIN COMPLEX NON-CORE SUBUNIT NAF1"/>
    <property type="match status" value="1"/>
</dbReference>
<dbReference type="PANTHER" id="PTHR31633">
    <property type="entry name" value="H/ACA RIBONUCLEOPROTEIN COMPLEX NON-CORE SUBUNIT NAF1"/>
    <property type="match status" value="1"/>
</dbReference>
<feature type="region of interest" description="Disordered" evidence="8">
    <location>
        <begin position="95"/>
        <end position="131"/>
    </location>
</feature>
<feature type="region of interest" description="Disordered" evidence="8">
    <location>
        <begin position="255"/>
        <end position="294"/>
    </location>
</feature>
<evidence type="ECO:0000256" key="4">
    <source>
        <dbReference type="ARBA" id="ARBA00022553"/>
    </source>
</evidence>
<keyword evidence="2 7" id="KW-0690">Ribosome biogenesis</keyword>
<sequence>MDPLDTPPAGTYDEAGIEDVKAIRNISMGEDALSKNAELFSEEHERKVAEDNRKKLEAVIKSAKSKDLEILAKLLTQGLNLNDVISFDGSRVFMPRMSSGEDGEDQPDSDPEIDQIMTAGPKGGNPKGSTIPIEREYEDAMTKTAGSVKDMKVPEAINMMTFGYVDKIINRQLIVKKILDVGTLDLDTVVFNDHREPIGKIEDVIGPVVDPLYVVVPFGGVNAFNVGTPLFCVPGDEKYANFVFYKDLLKVEARDDSYGGNESDDDEIKSTTTSMSTKSSSSTGSRKRTFNKNQ</sequence>
<comment type="subunit">
    <text evidence="7">Component of the small nucleolar ribonucleoprotein particles containing H/ACA-type snoRNAs (H/ACA snoRNPs).</text>
</comment>
<dbReference type="Pfam" id="PF04410">
    <property type="entry name" value="Gar1"/>
    <property type="match status" value="1"/>
</dbReference>
<evidence type="ECO:0000313" key="9">
    <source>
        <dbReference type="EMBL" id="TKR61889.1"/>
    </source>
</evidence>
<dbReference type="AlphaFoldDB" id="A0A4U5LZU9"/>
<dbReference type="GO" id="GO:0005732">
    <property type="term" value="C:sno(s)RNA-containing ribonucleoprotein complex"/>
    <property type="evidence" value="ECO:0007669"/>
    <property type="project" value="InterPro"/>
</dbReference>
<comment type="caution">
    <text evidence="9">The sequence shown here is derived from an EMBL/GenBank/DDBJ whole genome shotgun (WGS) entry which is preliminary data.</text>
</comment>
<evidence type="ECO:0000256" key="1">
    <source>
        <dbReference type="ARBA" id="ARBA00009801"/>
    </source>
</evidence>
<comment type="similarity">
    <text evidence="7">Belongs to the GAR1 family.</text>
</comment>
<dbReference type="Proteomes" id="UP000298663">
    <property type="component" value="Unassembled WGS sequence"/>
</dbReference>
<dbReference type="InterPro" id="IPR007504">
    <property type="entry name" value="H/ACA_rnp_Gar1/Naf1"/>
</dbReference>
<dbReference type="GO" id="GO:0006364">
    <property type="term" value="P:rRNA processing"/>
    <property type="evidence" value="ECO:0007669"/>
    <property type="project" value="UniProtKB-KW"/>
</dbReference>
<accession>A0A4U5LZU9</accession>
<keyword evidence="7" id="KW-0687">Ribonucleoprotein</keyword>
<evidence type="ECO:0000256" key="6">
    <source>
        <dbReference type="ARBA" id="ARBA00023242"/>
    </source>
</evidence>
<protein>
    <recommendedName>
        <fullName evidence="7">H/ACA ribonucleoprotein complex subunit</fullName>
    </recommendedName>
</protein>
<feature type="compositionally biased region" description="Basic residues" evidence="8">
    <location>
        <begin position="285"/>
        <end position="294"/>
    </location>
</feature>
<evidence type="ECO:0000313" key="10">
    <source>
        <dbReference type="Proteomes" id="UP000298663"/>
    </source>
</evidence>
<reference evidence="9 10" key="2">
    <citation type="journal article" date="2019" name="G3 (Bethesda)">
        <title>Hybrid Assembly of the Genome of the Entomopathogenic Nematode Steinernema carpocapsae Identifies the X-Chromosome.</title>
        <authorList>
            <person name="Serra L."/>
            <person name="Macchietto M."/>
            <person name="Macias-Munoz A."/>
            <person name="McGill C.J."/>
            <person name="Rodriguez I.M."/>
            <person name="Rodriguez B."/>
            <person name="Murad R."/>
            <person name="Mortazavi A."/>
        </authorList>
    </citation>
    <scope>NUCLEOTIDE SEQUENCE [LARGE SCALE GENOMIC DNA]</scope>
    <source>
        <strain evidence="9 10">ALL</strain>
    </source>
</reference>
<proteinExistence type="inferred from homology"/>
<evidence type="ECO:0000256" key="2">
    <source>
        <dbReference type="ARBA" id="ARBA00022517"/>
    </source>
</evidence>
<dbReference type="STRING" id="34508.A0A4U5LZU9"/>
<dbReference type="GO" id="GO:0005730">
    <property type="term" value="C:nucleolus"/>
    <property type="evidence" value="ECO:0007669"/>
    <property type="project" value="UniProtKB-SubCell"/>
</dbReference>
<keyword evidence="10" id="KW-1185">Reference proteome</keyword>
<dbReference type="GO" id="GO:0000493">
    <property type="term" value="P:box H/ACA snoRNP assembly"/>
    <property type="evidence" value="ECO:0007669"/>
    <property type="project" value="InterPro"/>
</dbReference>
<name>A0A4U5LZU9_STECR</name>